<protein>
    <recommendedName>
        <fullName evidence="4">F-box domain-containing protein</fullName>
    </recommendedName>
</protein>
<feature type="compositionally biased region" description="Polar residues" evidence="1">
    <location>
        <begin position="18"/>
        <end position="28"/>
    </location>
</feature>
<feature type="region of interest" description="Disordered" evidence="1">
    <location>
        <begin position="1"/>
        <end position="108"/>
    </location>
</feature>
<evidence type="ECO:0000256" key="1">
    <source>
        <dbReference type="SAM" id="MobiDB-lite"/>
    </source>
</evidence>
<gene>
    <name evidence="2" type="ORF">LTR24_007303</name>
</gene>
<comment type="caution">
    <text evidence="2">The sequence shown here is derived from an EMBL/GenBank/DDBJ whole genome shotgun (WGS) entry which is preliminary data.</text>
</comment>
<name>A0ABR0K3A0_9EURO</name>
<proteinExistence type="predicted"/>
<dbReference type="EMBL" id="JAVRRG010000108">
    <property type="protein sequence ID" value="KAK5084965.1"/>
    <property type="molecule type" value="Genomic_DNA"/>
</dbReference>
<sequence length="618" mass="68634">MHPSTGTAFDEGLGAQDGISSQTPGQRMSRSDVHFPLTTPRKRNPSIPLLTHAATEDGQSSSLPRFRPTLVTEPTSQDSAEGGPRNTADESITSSGTGPLDQAQDSNHTNMRDLPEELQNRILDYIFGDLRPVNAASTSTSLSHRMRHPRRKAVSELALISPDLRAMVQERIYRHIKIKGTKAGLRESQEWFHENPHLATYVRHIEYWVPVWGDKAAVLNTVAQQHGAHGLANEFGDVAGHDFPGIQFKLSTYSATLAQIFDHLGNLFPHSSIFTLEGGHCKNSNMIKHFSSNLFSKHLNNRLRILPNVKVFAMRGAWNVMRSFDDWHTIESALPCLTEWHCGYAKPRPEAYNTINEILLQLPSQLRHVDICLDSMFSKDDTVLGSSPDRKGHHLCEQLGRIAPKLESLSYTGKICECFWTSALETIQHDKSKMLPLKSLDIVVKSCCRQRIKSRDTVTGDVLVEEVGGMMADGAGISNLVFINAFERLVMSALDGLSAMPVLSHVKIRYIDLDSPCQQLNPYWHIEHNHITGIWNDRIVEKLSQTRPGLHYEMLEDGIGGENSASAAKESDDLSDWRGATGLVGVVSAPGVNALYPRTIPKSINTSSYKIISDARTS</sequence>
<organism evidence="2 3">
    <name type="scientific">Lithohypha guttulata</name>
    <dbReference type="NCBI Taxonomy" id="1690604"/>
    <lineage>
        <taxon>Eukaryota</taxon>
        <taxon>Fungi</taxon>
        <taxon>Dikarya</taxon>
        <taxon>Ascomycota</taxon>
        <taxon>Pezizomycotina</taxon>
        <taxon>Eurotiomycetes</taxon>
        <taxon>Chaetothyriomycetidae</taxon>
        <taxon>Chaetothyriales</taxon>
        <taxon>Trichomeriaceae</taxon>
        <taxon>Lithohypha</taxon>
    </lineage>
</organism>
<feature type="compositionally biased region" description="Polar residues" evidence="1">
    <location>
        <begin position="89"/>
        <end position="108"/>
    </location>
</feature>
<accession>A0ABR0K3A0</accession>
<keyword evidence="3" id="KW-1185">Reference proteome</keyword>
<evidence type="ECO:0008006" key="4">
    <source>
        <dbReference type="Google" id="ProtNLM"/>
    </source>
</evidence>
<dbReference type="Proteomes" id="UP001345013">
    <property type="component" value="Unassembled WGS sequence"/>
</dbReference>
<evidence type="ECO:0000313" key="3">
    <source>
        <dbReference type="Proteomes" id="UP001345013"/>
    </source>
</evidence>
<reference evidence="2 3" key="1">
    <citation type="submission" date="2023-08" db="EMBL/GenBank/DDBJ databases">
        <title>Black Yeasts Isolated from many extreme environments.</title>
        <authorList>
            <person name="Coleine C."/>
            <person name="Stajich J.E."/>
            <person name="Selbmann L."/>
        </authorList>
    </citation>
    <scope>NUCLEOTIDE SEQUENCE [LARGE SCALE GENOMIC DNA]</scope>
    <source>
        <strain evidence="2 3">CCFEE 5885</strain>
    </source>
</reference>
<evidence type="ECO:0000313" key="2">
    <source>
        <dbReference type="EMBL" id="KAK5084965.1"/>
    </source>
</evidence>